<sequence>MGEVYTLKEIFDKRRALKEGNTTFTILDPANPSRSITLGKLNDIFQYVDEPGEELWFGSANTSKMYQADFLVSDNEGYQVTTNDGRTVETSQFTSYDKEDEDGEIITAYRYEKDEEGEIIYTKWPNHFIAKGRLTGGAKSAKKSRCKKNYVRVGADCVLKSDVAEKKNATKAAKAMKKQTKQKRCPRGSKRYPPNGEECLPNSARGRTMSARRNGTKKTSGFSPETKSKKLALMIRAIENNDMEGVEALLYEGVDVNSKISNDDDMSILHFACSKGGRTDIAELLINNGADVNNRTKDGSTPLMLTCKIGNLSTYNMLKKKGAEGNC</sequence>
<dbReference type="InterPro" id="IPR002110">
    <property type="entry name" value="Ankyrin_rpt"/>
</dbReference>
<dbReference type="SUPFAM" id="SSF48403">
    <property type="entry name" value="Ankyrin repeat"/>
    <property type="match status" value="1"/>
</dbReference>
<organism evidence="4">
    <name type="scientific">viral metagenome</name>
    <dbReference type="NCBI Taxonomy" id="1070528"/>
    <lineage>
        <taxon>unclassified sequences</taxon>
        <taxon>metagenomes</taxon>
        <taxon>organismal metagenomes</taxon>
    </lineage>
</organism>
<dbReference type="PANTHER" id="PTHR24171">
    <property type="entry name" value="ANKYRIN REPEAT DOMAIN-CONTAINING PROTEIN 39-RELATED"/>
    <property type="match status" value="1"/>
</dbReference>
<keyword evidence="2" id="KW-0040">ANK repeat</keyword>
<dbReference type="PROSITE" id="PS50088">
    <property type="entry name" value="ANK_REPEAT"/>
    <property type="match status" value="2"/>
</dbReference>
<dbReference type="Gene3D" id="1.25.40.20">
    <property type="entry name" value="Ankyrin repeat-containing domain"/>
    <property type="match status" value="1"/>
</dbReference>
<keyword evidence="1" id="KW-0677">Repeat</keyword>
<evidence type="ECO:0000313" key="4">
    <source>
        <dbReference type="EMBL" id="QHT87183.1"/>
    </source>
</evidence>
<dbReference type="EMBL" id="MN740084">
    <property type="protein sequence ID" value="QHT87183.1"/>
    <property type="molecule type" value="Genomic_DNA"/>
</dbReference>
<feature type="region of interest" description="Disordered" evidence="3">
    <location>
        <begin position="174"/>
        <end position="225"/>
    </location>
</feature>
<dbReference type="Pfam" id="PF12796">
    <property type="entry name" value="Ank_2"/>
    <property type="match status" value="1"/>
</dbReference>
<dbReference type="InterPro" id="IPR036770">
    <property type="entry name" value="Ankyrin_rpt-contain_sf"/>
</dbReference>
<dbReference type="AlphaFoldDB" id="A0A6C0I4W4"/>
<protein>
    <submittedName>
        <fullName evidence="4">Uncharacterized protein</fullName>
    </submittedName>
</protein>
<dbReference type="SMART" id="SM00248">
    <property type="entry name" value="ANK"/>
    <property type="match status" value="3"/>
</dbReference>
<feature type="compositionally biased region" description="Polar residues" evidence="3">
    <location>
        <begin position="211"/>
        <end position="225"/>
    </location>
</feature>
<proteinExistence type="predicted"/>
<feature type="compositionally biased region" description="Basic residues" evidence="3">
    <location>
        <begin position="174"/>
        <end position="190"/>
    </location>
</feature>
<evidence type="ECO:0000256" key="2">
    <source>
        <dbReference type="ARBA" id="ARBA00023043"/>
    </source>
</evidence>
<dbReference type="PROSITE" id="PS50297">
    <property type="entry name" value="ANK_REP_REGION"/>
    <property type="match status" value="2"/>
</dbReference>
<evidence type="ECO:0000256" key="1">
    <source>
        <dbReference type="ARBA" id="ARBA00022737"/>
    </source>
</evidence>
<evidence type="ECO:0000256" key="3">
    <source>
        <dbReference type="SAM" id="MobiDB-lite"/>
    </source>
</evidence>
<name>A0A6C0I4W4_9ZZZZ</name>
<reference evidence="4" key="1">
    <citation type="journal article" date="2020" name="Nature">
        <title>Giant virus diversity and host interactions through global metagenomics.</title>
        <authorList>
            <person name="Schulz F."/>
            <person name="Roux S."/>
            <person name="Paez-Espino D."/>
            <person name="Jungbluth S."/>
            <person name="Walsh D.A."/>
            <person name="Denef V.J."/>
            <person name="McMahon K.D."/>
            <person name="Konstantinidis K.T."/>
            <person name="Eloe-Fadrosh E.A."/>
            <person name="Kyrpides N.C."/>
            <person name="Woyke T."/>
        </authorList>
    </citation>
    <scope>NUCLEOTIDE SEQUENCE</scope>
    <source>
        <strain evidence="4">GVMAG-M-3300023184-190</strain>
    </source>
</reference>
<accession>A0A6C0I4W4</accession>